<dbReference type="Gene3D" id="2.60.40.790">
    <property type="match status" value="1"/>
</dbReference>
<feature type="domain" description="CS" evidence="3">
    <location>
        <begin position="2"/>
        <end position="94"/>
    </location>
</feature>
<evidence type="ECO:0000256" key="2">
    <source>
        <dbReference type="SAM" id="MobiDB-lite"/>
    </source>
</evidence>
<dbReference type="GO" id="GO:0005654">
    <property type="term" value="C:nucleoplasm"/>
    <property type="evidence" value="ECO:0007669"/>
    <property type="project" value="TreeGrafter"/>
</dbReference>
<name>A0AAD2FWI8_9STRA</name>
<dbReference type="InterPro" id="IPR007052">
    <property type="entry name" value="CS_dom"/>
</dbReference>
<protein>
    <recommendedName>
        <fullName evidence="3">CS domain-containing protein</fullName>
    </recommendedName>
</protein>
<comment type="similarity">
    <text evidence="1">Belongs to the SHQ1 family.</text>
</comment>
<feature type="region of interest" description="Disordered" evidence="2">
    <location>
        <begin position="468"/>
        <end position="564"/>
    </location>
</feature>
<organism evidence="4 5">
    <name type="scientific">Cylindrotheca closterium</name>
    <dbReference type="NCBI Taxonomy" id="2856"/>
    <lineage>
        <taxon>Eukaryota</taxon>
        <taxon>Sar</taxon>
        <taxon>Stramenopiles</taxon>
        <taxon>Ochrophyta</taxon>
        <taxon>Bacillariophyta</taxon>
        <taxon>Bacillariophyceae</taxon>
        <taxon>Bacillariophycidae</taxon>
        <taxon>Bacillariales</taxon>
        <taxon>Bacillariaceae</taxon>
        <taxon>Cylindrotheca</taxon>
    </lineage>
</organism>
<dbReference type="GO" id="GO:0000493">
    <property type="term" value="P:box H/ACA snoRNP assembly"/>
    <property type="evidence" value="ECO:0007669"/>
    <property type="project" value="InterPro"/>
</dbReference>
<evidence type="ECO:0000313" key="5">
    <source>
        <dbReference type="Proteomes" id="UP001295423"/>
    </source>
</evidence>
<feature type="compositionally biased region" description="Acidic residues" evidence="2">
    <location>
        <begin position="481"/>
        <end position="496"/>
    </location>
</feature>
<keyword evidence="5" id="KW-1185">Reference proteome</keyword>
<dbReference type="PANTHER" id="PTHR12967:SF0">
    <property type="entry name" value="PROTEIN SHQ1 HOMOLOG"/>
    <property type="match status" value="1"/>
</dbReference>
<sequence>MPLVPRFELSQTSSEVIVLVFVKTIRLESIEVVLDEESVLHFHAHPYSLTLNFSPHQFDAEAQGIVSAQYDPSIQTISIPIMKANKGSIWPNLDMTARLMHPKEIPKQWLHAVVDSTENDEKTIMNDNSSGNDATLTDANTDTTQTISAPSSLSSSYGYGFGNLFQNIFTDYCRSGVAQEMLSLPDPENTEPSKRQSQRIDQEQEDFDPDRYDYDIQDDYLYEMVIDFVPFWKQPKKGRAHANSESNVDDLSESLETKLNIGNKASTSDSPFTADEKLQLSTIPYPLIPDHLLRIPTGTGSESLWCGLLDLLIPYVYDHLMTMGDPTVESAWTITKLSCSLSWLDPPKTVQEALIGSTRRMLIYPYWRNLNFSVTVWEHLLSILESNNGLHSVIKCLLQLRSILEKSEFYYAGNKVFVDPYLYWVQHQDAAGLTRVANKVRNELDMGTLKGDVDLDLAIYENLVFGEENESGHDDTASSSDESDSEEEEDDDDDSTIDSNSKAEENQKDLQQQQTTETSEIQKVSSTLLDLEDDEAPRSHVLNIVEEPSSEPSVGGKLLIKELN</sequence>
<evidence type="ECO:0000313" key="4">
    <source>
        <dbReference type="EMBL" id="CAJ1953936.1"/>
    </source>
</evidence>
<dbReference type="InterPro" id="IPR007009">
    <property type="entry name" value="Shq1_C"/>
</dbReference>
<reference evidence="4" key="1">
    <citation type="submission" date="2023-08" db="EMBL/GenBank/DDBJ databases">
        <authorList>
            <person name="Audoor S."/>
            <person name="Bilcke G."/>
        </authorList>
    </citation>
    <scope>NUCLEOTIDE SEQUENCE</scope>
</reference>
<evidence type="ECO:0000259" key="3">
    <source>
        <dbReference type="PROSITE" id="PS51203"/>
    </source>
</evidence>
<dbReference type="PROSITE" id="PS51203">
    <property type="entry name" value="CS"/>
    <property type="match status" value="1"/>
</dbReference>
<dbReference type="PANTHER" id="PTHR12967">
    <property type="entry name" value="PROTEIN SHQ1 HOMOLOG"/>
    <property type="match status" value="1"/>
</dbReference>
<dbReference type="AlphaFoldDB" id="A0AAD2FWI8"/>
<dbReference type="InterPro" id="IPR008978">
    <property type="entry name" value="HSP20-like_chaperone"/>
</dbReference>
<evidence type="ECO:0000256" key="1">
    <source>
        <dbReference type="ARBA" id="ARBA00005607"/>
    </source>
</evidence>
<dbReference type="Pfam" id="PF21413">
    <property type="entry name" value="SHQ1-like_CS"/>
    <property type="match status" value="1"/>
</dbReference>
<dbReference type="InterPro" id="IPR039742">
    <property type="entry name" value="Shq1"/>
</dbReference>
<gene>
    <name evidence="4" type="ORF">CYCCA115_LOCUS14534</name>
</gene>
<accession>A0AAD2FWI8</accession>
<dbReference type="GO" id="GO:0005737">
    <property type="term" value="C:cytoplasm"/>
    <property type="evidence" value="ECO:0007669"/>
    <property type="project" value="TreeGrafter"/>
</dbReference>
<dbReference type="Pfam" id="PF04925">
    <property type="entry name" value="SHQ1"/>
    <property type="match status" value="1"/>
</dbReference>
<dbReference type="InterPro" id="IPR048696">
    <property type="entry name" value="SHQ1-like_CS"/>
</dbReference>
<dbReference type="GO" id="GO:0051082">
    <property type="term" value="F:unfolded protein binding"/>
    <property type="evidence" value="ECO:0007669"/>
    <property type="project" value="TreeGrafter"/>
</dbReference>
<comment type="caution">
    <text evidence="4">The sequence shown here is derived from an EMBL/GenBank/DDBJ whole genome shotgun (WGS) entry which is preliminary data.</text>
</comment>
<dbReference type="SUPFAM" id="SSF49764">
    <property type="entry name" value="HSP20-like chaperones"/>
    <property type="match status" value="1"/>
</dbReference>
<dbReference type="EMBL" id="CAKOGP040001847">
    <property type="protein sequence ID" value="CAJ1953936.1"/>
    <property type="molecule type" value="Genomic_DNA"/>
</dbReference>
<feature type="compositionally biased region" description="Polar residues" evidence="2">
    <location>
        <begin position="519"/>
        <end position="528"/>
    </location>
</feature>
<dbReference type="Proteomes" id="UP001295423">
    <property type="component" value="Unassembled WGS sequence"/>
</dbReference>
<proteinExistence type="inferred from homology"/>
<feature type="compositionally biased region" description="Basic and acidic residues" evidence="2">
    <location>
        <begin position="191"/>
        <end position="202"/>
    </location>
</feature>
<feature type="region of interest" description="Disordered" evidence="2">
    <location>
        <begin position="183"/>
        <end position="212"/>
    </location>
</feature>